<dbReference type="EMBL" id="LR134343">
    <property type="protein sequence ID" value="VEG13042.1"/>
    <property type="molecule type" value="Genomic_DNA"/>
</dbReference>
<gene>
    <name evidence="2" type="ORF">NCTC10297_00998</name>
</gene>
<evidence type="ECO:0000256" key="1">
    <source>
        <dbReference type="ARBA" id="ARBA00008007"/>
    </source>
</evidence>
<dbReference type="InterPro" id="IPR051910">
    <property type="entry name" value="ComF/GntX_DNA_util-trans"/>
</dbReference>
<dbReference type="InterPro" id="IPR000836">
    <property type="entry name" value="PRTase_dom"/>
</dbReference>
<dbReference type="RefSeq" id="WP_126330507.1">
    <property type="nucleotide sequence ID" value="NZ_LR134343.1"/>
</dbReference>
<dbReference type="Gene3D" id="3.40.50.2020">
    <property type="match status" value="1"/>
</dbReference>
<dbReference type="SUPFAM" id="SSF53271">
    <property type="entry name" value="PRTase-like"/>
    <property type="match status" value="1"/>
</dbReference>
<dbReference type="AlphaFoldDB" id="A0A448GW88"/>
<evidence type="ECO:0000313" key="2">
    <source>
        <dbReference type="EMBL" id="VEG13042.1"/>
    </source>
</evidence>
<sequence length="263" mass="29814">MMDYKSPIWQKSAPDNPVVWTVQYVHYQMAVWLYRLHRHCSICGQRQSVAQLICQHCMARIATKLAPESIPLDMVGDLDGRPSANQSDNVAAAWLRVYPISYYQYPINFLIKKFKENEQLTALLALYGLIMTLPKPIGCHAKNTVILPIPTTTSRIRRRGFNPVLILAKCLAKHWGLPIWQGVARHDDSQSQRGLDRKQRLNNTMDFYLRQAIPACQVIIFDDVLTTGATMASVARLLRGQNDKVRLLGVCLAHGTPKHGAKR</sequence>
<name>A0A448GW88_9GAMM</name>
<accession>A0A448GW88</accession>
<dbReference type="InterPro" id="IPR029057">
    <property type="entry name" value="PRTase-like"/>
</dbReference>
<proteinExistence type="inferred from homology"/>
<comment type="similarity">
    <text evidence="1">Belongs to the ComF/GntX family.</text>
</comment>
<dbReference type="KEGG" id="mcun:NCTC10297_00998"/>
<dbReference type="PANTHER" id="PTHR47505:SF1">
    <property type="entry name" value="DNA UTILIZATION PROTEIN YHGH"/>
    <property type="match status" value="1"/>
</dbReference>
<dbReference type="OrthoDB" id="9793412at2"/>
<organism evidence="2 3">
    <name type="scientific">Moraxella cuniculi</name>
    <dbReference type="NCBI Taxonomy" id="34061"/>
    <lineage>
        <taxon>Bacteria</taxon>
        <taxon>Pseudomonadati</taxon>
        <taxon>Pseudomonadota</taxon>
        <taxon>Gammaproteobacteria</taxon>
        <taxon>Moraxellales</taxon>
        <taxon>Moraxellaceae</taxon>
        <taxon>Moraxella</taxon>
    </lineage>
</organism>
<dbReference type="Proteomes" id="UP000274100">
    <property type="component" value="Chromosome"/>
</dbReference>
<dbReference type="PANTHER" id="PTHR47505">
    <property type="entry name" value="DNA UTILIZATION PROTEIN YHGH"/>
    <property type="match status" value="1"/>
</dbReference>
<protein>
    <submittedName>
        <fullName evidence="2">DNA utilization protein GntX</fullName>
    </submittedName>
</protein>
<reference evidence="2 3" key="1">
    <citation type="submission" date="2018-12" db="EMBL/GenBank/DDBJ databases">
        <authorList>
            <consortium name="Pathogen Informatics"/>
        </authorList>
    </citation>
    <scope>NUCLEOTIDE SEQUENCE [LARGE SCALE GENOMIC DNA]</scope>
    <source>
        <strain evidence="2 3">NCTC10297</strain>
    </source>
</reference>
<dbReference type="CDD" id="cd06223">
    <property type="entry name" value="PRTases_typeI"/>
    <property type="match status" value="1"/>
</dbReference>
<evidence type="ECO:0000313" key="3">
    <source>
        <dbReference type="Proteomes" id="UP000274100"/>
    </source>
</evidence>